<name>A0ABZ2L180_9BACT</name>
<dbReference type="SMART" id="SM00422">
    <property type="entry name" value="HTH_MERR"/>
    <property type="match status" value="1"/>
</dbReference>
<dbReference type="SUPFAM" id="SSF46955">
    <property type="entry name" value="Putative DNA-binding domain"/>
    <property type="match status" value="1"/>
</dbReference>
<feature type="coiled-coil region" evidence="2">
    <location>
        <begin position="76"/>
        <end position="103"/>
    </location>
</feature>
<accession>A0ABZ2L180</accession>
<dbReference type="InterPro" id="IPR011256">
    <property type="entry name" value="Reg_factor_effector_dom_sf"/>
</dbReference>
<reference evidence="4" key="1">
    <citation type="submission" date="2021-12" db="EMBL/GenBank/DDBJ databases">
        <title>Discovery of the Pendulisporaceae a myxobacterial family with distinct sporulation behavior and unique specialized metabolism.</title>
        <authorList>
            <person name="Garcia R."/>
            <person name="Popoff A."/>
            <person name="Bader C.D."/>
            <person name="Loehr J."/>
            <person name="Walesch S."/>
            <person name="Walt C."/>
            <person name="Boldt J."/>
            <person name="Bunk B."/>
            <person name="Haeckl F.J.F.P.J."/>
            <person name="Gunesch A.P."/>
            <person name="Birkelbach J."/>
            <person name="Nuebel U."/>
            <person name="Pietschmann T."/>
            <person name="Bach T."/>
            <person name="Mueller R."/>
        </authorList>
    </citation>
    <scope>NUCLEOTIDE SEQUENCE</scope>
    <source>
        <strain evidence="4">MSr11367</strain>
    </source>
</reference>
<keyword evidence="2" id="KW-0175">Coiled coil</keyword>
<dbReference type="RefSeq" id="WP_394834347.1">
    <property type="nucleotide sequence ID" value="NZ_CP089929.1"/>
</dbReference>
<dbReference type="InterPro" id="IPR000551">
    <property type="entry name" value="MerR-type_HTH_dom"/>
</dbReference>
<protein>
    <submittedName>
        <fullName evidence="4">MerR family transcriptional regulator</fullName>
    </submittedName>
</protein>
<organism evidence="4 5">
    <name type="scientific">Pendulispora rubella</name>
    <dbReference type="NCBI Taxonomy" id="2741070"/>
    <lineage>
        <taxon>Bacteria</taxon>
        <taxon>Pseudomonadati</taxon>
        <taxon>Myxococcota</taxon>
        <taxon>Myxococcia</taxon>
        <taxon>Myxococcales</taxon>
        <taxon>Sorangiineae</taxon>
        <taxon>Pendulisporaceae</taxon>
        <taxon>Pendulispora</taxon>
    </lineage>
</organism>
<dbReference type="Pfam" id="PF13411">
    <property type="entry name" value="MerR_1"/>
    <property type="match status" value="1"/>
</dbReference>
<dbReference type="PROSITE" id="PS50937">
    <property type="entry name" value="HTH_MERR_2"/>
    <property type="match status" value="1"/>
</dbReference>
<dbReference type="Proteomes" id="UP001374803">
    <property type="component" value="Chromosome"/>
</dbReference>
<evidence type="ECO:0000259" key="3">
    <source>
        <dbReference type="PROSITE" id="PS50937"/>
    </source>
</evidence>
<evidence type="ECO:0000256" key="2">
    <source>
        <dbReference type="SAM" id="Coils"/>
    </source>
</evidence>
<dbReference type="InterPro" id="IPR009061">
    <property type="entry name" value="DNA-bd_dom_put_sf"/>
</dbReference>
<dbReference type="InterPro" id="IPR047057">
    <property type="entry name" value="MerR_fam"/>
</dbReference>
<dbReference type="Gene3D" id="1.10.1660.10">
    <property type="match status" value="1"/>
</dbReference>
<sequence length="248" mass="27913">MMLSIGAFSRWTGLSIKALRMYDAGRILMPAEVDRKSGYRRYRLAQMADAQRILALRQMGMPLAELRHGCIAPEERAALLALRRTLQEQMETLTARLNAVDDALAVLDTGGAPPVVLKRVPHERVVSHRHRFAHQAEVDALLAELCARHRPVIAGTVWHDCGSRSGQVDAQVFLLPRNARPRDGATELPATWSASCLVGHDDFDSAYQALKRWLQRANYRQAGPYRELQYRDETDAAWLEVQLPIVRG</sequence>
<evidence type="ECO:0000313" key="5">
    <source>
        <dbReference type="Proteomes" id="UP001374803"/>
    </source>
</evidence>
<keyword evidence="5" id="KW-1185">Reference proteome</keyword>
<feature type="domain" description="HTH merR-type" evidence="3">
    <location>
        <begin position="2"/>
        <end position="72"/>
    </location>
</feature>
<proteinExistence type="predicted"/>
<dbReference type="Gene3D" id="3.20.80.10">
    <property type="entry name" value="Regulatory factor, effector binding domain"/>
    <property type="match status" value="1"/>
</dbReference>
<keyword evidence="1" id="KW-0238">DNA-binding</keyword>
<evidence type="ECO:0000313" key="4">
    <source>
        <dbReference type="EMBL" id="WXB04703.1"/>
    </source>
</evidence>
<evidence type="ECO:0000256" key="1">
    <source>
        <dbReference type="ARBA" id="ARBA00023125"/>
    </source>
</evidence>
<dbReference type="PANTHER" id="PTHR30204:SF97">
    <property type="entry name" value="MERR FAMILY REGULATORY PROTEIN"/>
    <property type="match status" value="1"/>
</dbReference>
<gene>
    <name evidence="4" type="ORF">LVJ94_48395</name>
</gene>
<dbReference type="EMBL" id="CP089983">
    <property type="protein sequence ID" value="WXB04703.1"/>
    <property type="molecule type" value="Genomic_DNA"/>
</dbReference>
<dbReference type="PANTHER" id="PTHR30204">
    <property type="entry name" value="REDOX-CYCLING DRUG-SENSING TRANSCRIPTIONAL ACTIVATOR SOXR"/>
    <property type="match status" value="1"/>
</dbReference>